<dbReference type="Pfam" id="PF06182">
    <property type="entry name" value="ABC2_membrane_6"/>
    <property type="match status" value="1"/>
</dbReference>
<dbReference type="OrthoDB" id="9788195at2"/>
<proteinExistence type="predicted"/>
<gene>
    <name evidence="2" type="ORF">KCTCHS21_02950</name>
</gene>
<feature type="transmembrane region" description="Helical" evidence="1">
    <location>
        <begin position="25"/>
        <end position="47"/>
    </location>
</feature>
<reference evidence="2 3" key="1">
    <citation type="submission" date="2019-01" db="EMBL/GenBank/DDBJ databases">
        <title>Complete genome sequence of Cohnella hallensis HS21 isolated from Korean fir (Abies koreana) rhizospheric soil.</title>
        <authorList>
            <person name="Jiang L."/>
            <person name="Kang S.W."/>
            <person name="Kim S."/>
            <person name="Jung J."/>
            <person name="Kim C.Y."/>
            <person name="Kim D.H."/>
            <person name="Kim S.W."/>
            <person name="Lee J."/>
        </authorList>
    </citation>
    <scope>NUCLEOTIDE SEQUENCE [LARGE SCALE GENOMIC DNA]</scope>
    <source>
        <strain evidence="2 3">HS21</strain>
    </source>
</reference>
<dbReference type="PANTHER" id="PTHR36833:SF1">
    <property type="entry name" value="INTEGRAL MEMBRANE TRANSPORT PROTEIN"/>
    <property type="match status" value="1"/>
</dbReference>
<dbReference type="PANTHER" id="PTHR36833">
    <property type="entry name" value="SLR0610 PROTEIN-RELATED"/>
    <property type="match status" value="1"/>
</dbReference>
<feature type="transmembrane region" description="Helical" evidence="1">
    <location>
        <begin position="235"/>
        <end position="255"/>
    </location>
</feature>
<keyword evidence="1" id="KW-0812">Transmembrane</keyword>
<dbReference type="AlphaFoldDB" id="A0A3T1CYI5"/>
<dbReference type="RefSeq" id="WP_130604803.1">
    <property type="nucleotide sequence ID" value="NZ_AP019400.1"/>
</dbReference>
<feature type="transmembrane region" description="Helical" evidence="1">
    <location>
        <begin position="148"/>
        <end position="174"/>
    </location>
</feature>
<evidence type="ECO:0000313" key="3">
    <source>
        <dbReference type="Proteomes" id="UP000289856"/>
    </source>
</evidence>
<feature type="transmembrane region" description="Helical" evidence="1">
    <location>
        <begin position="117"/>
        <end position="136"/>
    </location>
</feature>
<dbReference type="Proteomes" id="UP000289856">
    <property type="component" value="Chromosome"/>
</dbReference>
<name>A0A3T1CYI5_9BACL</name>
<keyword evidence="3" id="KW-1185">Reference proteome</keyword>
<evidence type="ECO:0000313" key="2">
    <source>
        <dbReference type="EMBL" id="BBI30896.1"/>
    </source>
</evidence>
<feature type="transmembrane region" description="Helical" evidence="1">
    <location>
        <begin position="62"/>
        <end position="81"/>
    </location>
</feature>
<sequence length="267" mass="30612">MRSLKLYARFIPIYFKSKTEHGFGFYMDFVGFALTHIVSYTVIWALMSRFQTINGWSMYEVMLLYTLNMLTYAIAAVFFFFQMNDVEEDVHKGSFDSLLVKPINPFIHMIIRSFGHFFLGDIAIAIIMLGFCFSRLDIHPDLGTYVSFVFMLLGAVLVQASFIVITGSMCFWIVRARSVVNIVIFGIRGFADYPISIYGKFLRVILTFIIPYGFVNFYPSHLILDKEGGSLFASWLPYATPIIGLLLFFIAYRVWNAGLNRYQGTGS</sequence>
<dbReference type="EMBL" id="AP019400">
    <property type="protein sequence ID" value="BBI30896.1"/>
    <property type="molecule type" value="Genomic_DNA"/>
</dbReference>
<feature type="transmembrane region" description="Helical" evidence="1">
    <location>
        <begin position="195"/>
        <end position="215"/>
    </location>
</feature>
<organism evidence="2 3">
    <name type="scientific">Cohnella abietis</name>
    <dbReference type="NCBI Taxonomy" id="2507935"/>
    <lineage>
        <taxon>Bacteria</taxon>
        <taxon>Bacillati</taxon>
        <taxon>Bacillota</taxon>
        <taxon>Bacilli</taxon>
        <taxon>Bacillales</taxon>
        <taxon>Paenibacillaceae</taxon>
        <taxon>Cohnella</taxon>
    </lineage>
</organism>
<dbReference type="KEGG" id="cohn:KCTCHS21_02950"/>
<dbReference type="InterPro" id="IPR010390">
    <property type="entry name" value="ABC-2_transporter-like"/>
</dbReference>
<accession>A0A3T1CYI5</accession>
<protein>
    <submittedName>
        <fullName evidence="2">ABC transporter permease</fullName>
    </submittedName>
</protein>
<keyword evidence="1" id="KW-1133">Transmembrane helix</keyword>
<evidence type="ECO:0000256" key="1">
    <source>
        <dbReference type="SAM" id="Phobius"/>
    </source>
</evidence>
<keyword evidence="1" id="KW-0472">Membrane</keyword>